<organism evidence="8 9">
    <name type="scientific">Phyllosticta capitalensis</name>
    <dbReference type="NCBI Taxonomy" id="121624"/>
    <lineage>
        <taxon>Eukaryota</taxon>
        <taxon>Fungi</taxon>
        <taxon>Dikarya</taxon>
        <taxon>Ascomycota</taxon>
        <taxon>Pezizomycotina</taxon>
        <taxon>Dothideomycetes</taxon>
        <taxon>Dothideomycetes incertae sedis</taxon>
        <taxon>Botryosphaeriales</taxon>
        <taxon>Phyllostictaceae</taxon>
        <taxon>Phyllosticta</taxon>
    </lineage>
</organism>
<proteinExistence type="predicted"/>
<dbReference type="InterPro" id="IPR036259">
    <property type="entry name" value="MFS_trans_sf"/>
</dbReference>
<evidence type="ECO:0000313" key="8">
    <source>
        <dbReference type="EMBL" id="KAK8228910.1"/>
    </source>
</evidence>
<feature type="transmembrane region" description="Helical" evidence="6">
    <location>
        <begin position="510"/>
        <end position="533"/>
    </location>
</feature>
<feature type="transmembrane region" description="Helical" evidence="6">
    <location>
        <begin position="323"/>
        <end position="346"/>
    </location>
</feature>
<sequence length="547" mass="58584">MIRSSTPITALPPLPPPLPLAPPPTHSSSSSLNIDIALTYHPDARPSTFGGSNALGVLLSGITIQPHASAADGQVFVVEHEAGDPLDPQTWSVRSRIAATLLIGSIAFVVGVASSIDSAVVKEAAREFGVSEEVETLATGRYLVGLGIGALFSGPCSETLGRNPVYVGTLTLYMASIAASGLSPTVGAQIAFRFLAGFFGSTPLTCAGGSIADLWSPVDRVYAFPVFANAAFLGPVLGPILGAFIAQSEHVSWRWVEWTSLILAAAVLVAVLLFQPETYSPVLLRWKSHHLRALLGDDRYVAAVELAGDTFWTRLRLALYRPFALTATEPIISLTALYLTVIYVVLFTFFDGYDYIYGRVHGTSQVATAFCFVAIAVGLFGATALAPLVYRWARRGQLEKGDGPPPPLLPLKPEFRLWYSMLGGSVCIPVSLLWMGWSSSARVSIWSPLVASVLFGYGILCVFISSYLYIIDSYESVSASALASVTLVRYVAAGGMVSAGMPMYEKLGVHWTLTIMGGLAALMAPVPYVFYYYGERIRGKSKYINGK</sequence>
<evidence type="ECO:0000256" key="1">
    <source>
        <dbReference type="ARBA" id="ARBA00004141"/>
    </source>
</evidence>
<dbReference type="InterPro" id="IPR011701">
    <property type="entry name" value="MFS"/>
</dbReference>
<comment type="subcellular location">
    <subcellularLocation>
        <location evidence="1">Membrane</location>
        <topology evidence="1">Multi-pass membrane protein</topology>
    </subcellularLocation>
</comment>
<feature type="transmembrane region" description="Helical" evidence="6">
    <location>
        <begin position="258"/>
        <end position="275"/>
    </location>
</feature>
<dbReference type="PANTHER" id="PTHR23502:SF47">
    <property type="entry name" value="MAJOR FACILITATOR SUPERFAMILY (MFS) PROFILE DOMAIN-CONTAINING PROTEIN-RELATED"/>
    <property type="match status" value="1"/>
</dbReference>
<evidence type="ECO:0000256" key="4">
    <source>
        <dbReference type="ARBA" id="ARBA00023136"/>
    </source>
</evidence>
<feature type="transmembrane region" description="Helical" evidence="6">
    <location>
        <begin position="366"/>
        <end position="390"/>
    </location>
</feature>
<dbReference type="InterPro" id="IPR020846">
    <property type="entry name" value="MFS_dom"/>
</dbReference>
<comment type="caution">
    <text evidence="8">The sequence shown here is derived from an EMBL/GenBank/DDBJ whole genome shotgun (WGS) entry which is preliminary data.</text>
</comment>
<evidence type="ECO:0000256" key="6">
    <source>
        <dbReference type="SAM" id="Phobius"/>
    </source>
</evidence>
<dbReference type="Proteomes" id="UP001492380">
    <property type="component" value="Unassembled WGS sequence"/>
</dbReference>
<protein>
    <submittedName>
        <fullName evidence="8">Major facilitator superfamily domain-containing protein</fullName>
    </submittedName>
</protein>
<gene>
    <name evidence="8" type="ORF">HDK90DRAFT_418254</name>
</gene>
<evidence type="ECO:0000259" key="7">
    <source>
        <dbReference type="PROSITE" id="PS50850"/>
    </source>
</evidence>
<keyword evidence="4 6" id="KW-0472">Membrane</keyword>
<evidence type="ECO:0000256" key="5">
    <source>
        <dbReference type="SAM" id="MobiDB-lite"/>
    </source>
</evidence>
<dbReference type="PANTHER" id="PTHR23502">
    <property type="entry name" value="MAJOR FACILITATOR SUPERFAMILY"/>
    <property type="match status" value="1"/>
</dbReference>
<evidence type="ECO:0000256" key="2">
    <source>
        <dbReference type="ARBA" id="ARBA00022692"/>
    </source>
</evidence>
<dbReference type="SUPFAM" id="SSF103473">
    <property type="entry name" value="MFS general substrate transporter"/>
    <property type="match status" value="1"/>
</dbReference>
<name>A0ABR1YGE4_9PEZI</name>
<accession>A0ABR1YGE4</accession>
<feature type="compositionally biased region" description="Pro residues" evidence="5">
    <location>
        <begin position="10"/>
        <end position="25"/>
    </location>
</feature>
<feature type="transmembrane region" description="Helical" evidence="6">
    <location>
        <begin position="97"/>
        <end position="116"/>
    </location>
</feature>
<reference evidence="8 9" key="1">
    <citation type="submission" date="2024-04" db="EMBL/GenBank/DDBJ databases">
        <title>Phyllosticta paracitricarpa is synonymous to the EU quarantine fungus P. citricarpa based on phylogenomic analyses.</title>
        <authorList>
            <consortium name="Lawrence Berkeley National Laboratory"/>
            <person name="Van Ingen-Buijs V.A."/>
            <person name="Van Westerhoven A.C."/>
            <person name="Haridas S."/>
            <person name="Skiadas P."/>
            <person name="Martin F."/>
            <person name="Groenewald J.Z."/>
            <person name="Crous P.W."/>
            <person name="Seidl M.F."/>
        </authorList>
    </citation>
    <scope>NUCLEOTIDE SEQUENCE [LARGE SCALE GENOMIC DNA]</scope>
    <source>
        <strain evidence="8 9">CBS 123374</strain>
    </source>
</reference>
<feature type="transmembrane region" description="Helical" evidence="6">
    <location>
        <begin position="165"/>
        <end position="184"/>
    </location>
</feature>
<dbReference type="EMBL" id="JBBWRZ010000009">
    <property type="protein sequence ID" value="KAK8228910.1"/>
    <property type="molecule type" value="Genomic_DNA"/>
</dbReference>
<dbReference type="CDD" id="cd17323">
    <property type="entry name" value="MFS_Tpo1_MDR_like"/>
    <property type="match status" value="1"/>
</dbReference>
<keyword evidence="2 6" id="KW-0812">Transmembrane</keyword>
<dbReference type="Pfam" id="PF07690">
    <property type="entry name" value="MFS_1"/>
    <property type="match status" value="1"/>
</dbReference>
<keyword evidence="3 6" id="KW-1133">Transmembrane helix</keyword>
<feature type="domain" description="Major facilitator superfamily (MFS) profile" evidence="7">
    <location>
        <begin position="99"/>
        <end position="535"/>
    </location>
</feature>
<evidence type="ECO:0000313" key="9">
    <source>
        <dbReference type="Proteomes" id="UP001492380"/>
    </source>
</evidence>
<dbReference type="PROSITE" id="PS50850">
    <property type="entry name" value="MFS"/>
    <property type="match status" value="1"/>
</dbReference>
<dbReference type="Gene3D" id="1.20.1250.20">
    <property type="entry name" value="MFS general substrate transporter like domains"/>
    <property type="match status" value="1"/>
</dbReference>
<feature type="transmembrane region" description="Helical" evidence="6">
    <location>
        <begin position="190"/>
        <end position="215"/>
    </location>
</feature>
<feature type="region of interest" description="Disordered" evidence="5">
    <location>
        <begin position="1"/>
        <end position="26"/>
    </location>
</feature>
<feature type="transmembrane region" description="Helical" evidence="6">
    <location>
        <begin position="222"/>
        <end position="246"/>
    </location>
</feature>
<feature type="transmembrane region" description="Helical" evidence="6">
    <location>
        <begin position="449"/>
        <end position="470"/>
    </location>
</feature>
<keyword evidence="9" id="KW-1185">Reference proteome</keyword>
<feature type="transmembrane region" description="Helical" evidence="6">
    <location>
        <begin position="417"/>
        <end position="437"/>
    </location>
</feature>
<evidence type="ECO:0000256" key="3">
    <source>
        <dbReference type="ARBA" id="ARBA00022989"/>
    </source>
</evidence>